<comment type="caution">
    <text evidence="1">The sequence shown here is derived from an EMBL/GenBank/DDBJ whole genome shotgun (WGS) entry which is preliminary data.</text>
</comment>
<organism evidence="1 2">
    <name type="scientific">Methylomonas defluvii</name>
    <dbReference type="NCBI Taxonomy" id="3045149"/>
    <lineage>
        <taxon>Bacteria</taxon>
        <taxon>Pseudomonadati</taxon>
        <taxon>Pseudomonadota</taxon>
        <taxon>Gammaproteobacteria</taxon>
        <taxon>Methylococcales</taxon>
        <taxon>Methylococcaceae</taxon>
        <taxon>Methylomonas</taxon>
    </lineage>
</organism>
<reference evidence="1 2" key="1">
    <citation type="submission" date="2023-11" db="EMBL/GenBank/DDBJ databases">
        <authorList>
            <person name="Ouyang M.-Y."/>
        </authorList>
    </citation>
    <scope>NUCLEOTIDE SEQUENCE [LARGE SCALE GENOMIC DNA]</scope>
    <source>
        <strain evidence="1 2">OY6</strain>
    </source>
</reference>
<protein>
    <recommendedName>
        <fullName evidence="3">Antitoxin</fullName>
    </recommendedName>
</protein>
<evidence type="ECO:0008006" key="3">
    <source>
        <dbReference type="Google" id="ProtNLM"/>
    </source>
</evidence>
<dbReference type="Proteomes" id="UP001284537">
    <property type="component" value="Unassembled WGS sequence"/>
</dbReference>
<proteinExistence type="predicted"/>
<dbReference type="EMBL" id="JAXARY010000006">
    <property type="protein sequence ID" value="MDX8127345.1"/>
    <property type="molecule type" value="Genomic_DNA"/>
</dbReference>
<gene>
    <name evidence="1" type="ORF">QLH52_08640</name>
</gene>
<evidence type="ECO:0000313" key="1">
    <source>
        <dbReference type="EMBL" id="MDX8127345.1"/>
    </source>
</evidence>
<name>A0ABU4UER4_9GAMM</name>
<evidence type="ECO:0000313" key="2">
    <source>
        <dbReference type="Proteomes" id="UP001284537"/>
    </source>
</evidence>
<sequence>MMTELNLDAFEQDILDSVENDEWRSKGNIQERLVELQDFLKHEKKKSVSIRLSENDLYALKKKGLENGVPYQNIIQILVHQYTSNKIHLDVS</sequence>
<keyword evidence="2" id="KW-1185">Reference proteome</keyword>
<dbReference type="RefSeq" id="WP_205453509.1">
    <property type="nucleotide sequence ID" value="NZ_JAXARY010000006.1"/>
</dbReference>
<accession>A0ABU4UER4</accession>